<dbReference type="InterPro" id="IPR020845">
    <property type="entry name" value="AMP-binding_CS"/>
</dbReference>
<dbReference type="SUPFAM" id="SSF56801">
    <property type="entry name" value="Acetyl-CoA synthetase-like"/>
    <property type="match status" value="1"/>
</dbReference>
<sequence length="501" mass="53807">MRTPLLLDIAADACPDRLALGGLGKTLDFDAYRARASRVAEWLAAKGLANTAFLGMNGDALPVLLFGSGMAGTPFVPLNYRLADADLNRLVARSAPAVLIADDAMLPRIAPVDGIELVGRSAFEAEFMTGAAPEPVDLPEAENDIAVLLFTSGTTGDPKAAVLRHANLTSYVMSTVEFLGAGEEEATLVSVPSYHIAGISAILTAAYGGRRIVYLPAFTAEDWVRIAATERITHAMVVPTMLDRILDVMAETGETLPSLRALSYGGGKMPEPVIARALARLPHVDFVNAYGLTETSSTIALLGAEDHRIAFASDDPAIRRRIASVGQPLPSIELEIRRDDGAPCGIGEHGEIHVRGEQVSGEYLHKKVIADDGWFATNDAGWLDEGGYLFVEGRLDDVIVRGGENISPGEIEDLLRSFDDIADCAVLGIPCEKWGEKVVAVIVSRSGSPDTDAMAAMIRSRLRSTKTPEQWFFRRELPYNETGKLLRRVLKAELAEEVCAG</sequence>
<gene>
    <name evidence="5" type="ORF">AN936_08365</name>
</gene>
<keyword evidence="2" id="KW-0436">Ligase</keyword>
<evidence type="ECO:0000313" key="5">
    <source>
        <dbReference type="EMBL" id="ALH80379.1"/>
    </source>
</evidence>
<evidence type="ECO:0000313" key="6">
    <source>
        <dbReference type="Proteomes" id="UP000058074"/>
    </source>
</evidence>
<dbReference type="PATRIC" id="fig|33050.5.peg.1737"/>
<reference evidence="5 6" key="1">
    <citation type="journal article" date="2015" name="Genome Announc.">
        <title>Complete Genome Sequence of Polypropylene Glycol- and Polyethylene Glycol-Degrading Sphingopyxis macrogoltabida Strain EY-1.</title>
        <authorList>
            <person name="Ohtsubo Y."/>
            <person name="Nagata Y."/>
            <person name="Numata M."/>
            <person name="Tsuchikane K."/>
            <person name="Hosoyama A."/>
            <person name="Yamazoe A."/>
            <person name="Tsuda M."/>
            <person name="Fujita N."/>
            <person name="Kawai F."/>
        </authorList>
    </citation>
    <scope>NUCLEOTIDE SEQUENCE [LARGE SCALE GENOMIC DNA]</scope>
    <source>
        <strain evidence="5 6">EY-1</strain>
    </source>
</reference>
<dbReference type="PANTHER" id="PTHR43201:SF5">
    <property type="entry name" value="MEDIUM-CHAIN ACYL-COA LIGASE ACSF2, MITOCHONDRIAL"/>
    <property type="match status" value="1"/>
</dbReference>
<feature type="domain" description="AMP-binding enzyme C-terminal" evidence="4">
    <location>
        <begin position="410"/>
        <end position="484"/>
    </location>
</feature>
<dbReference type="PANTHER" id="PTHR43201">
    <property type="entry name" value="ACYL-COA SYNTHETASE"/>
    <property type="match status" value="1"/>
</dbReference>
<feature type="domain" description="AMP-dependent synthetase/ligase" evidence="3">
    <location>
        <begin position="10"/>
        <end position="364"/>
    </location>
</feature>
<organism evidence="5 6">
    <name type="scientific">Sphingopyxis macrogoltabida</name>
    <name type="common">Sphingomonas macrogoltabidus</name>
    <dbReference type="NCBI Taxonomy" id="33050"/>
    <lineage>
        <taxon>Bacteria</taxon>
        <taxon>Pseudomonadati</taxon>
        <taxon>Pseudomonadota</taxon>
        <taxon>Alphaproteobacteria</taxon>
        <taxon>Sphingomonadales</taxon>
        <taxon>Sphingomonadaceae</taxon>
        <taxon>Sphingopyxis</taxon>
    </lineage>
</organism>
<evidence type="ECO:0000256" key="2">
    <source>
        <dbReference type="ARBA" id="ARBA00022598"/>
    </source>
</evidence>
<dbReference type="RefSeq" id="WP_054587749.1">
    <property type="nucleotide sequence ID" value="NZ_CP012700.1"/>
</dbReference>
<dbReference type="InterPro" id="IPR045851">
    <property type="entry name" value="AMP-bd_C_sf"/>
</dbReference>
<dbReference type="InterPro" id="IPR042099">
    <property type="entry name" value="ANL_N_sf"/>
</dbReference>
<proteinExistence type="inferred from homology"/>
<dbReference type="PROSITE" id="PS00455">
    <property type="entry name" value="AMP_BINDING"/>
    <property type="match status" value="1"/>
</dbReference>
<dbReference type="GO" id="GO:0031956">
    <property type="term" value="F:medium-chain fatty acid-CoA ligase activity"/>
    <property type="evidence" value="ECO:0007669"/>
    <property type="project" value="TreeGrafter"/>
</dbReference>
<dbReference type="Gene3D" id="3.30.300.30">
    <property type="match status" value="1"/>
</dbReference>
<comment type="similarity">
    <text evidence="1">Belongs to the ATP-dependent AMP-binding enzyme family.</text>
</comment>
<dbReference type="Pfam" id="PF00501">
    <property type="entry name" value="AMP-binding"/>
    <property type="match status" value="1"/>
</dbReference>
<dbReference type="AlphaFoldDB" id="A0A0N7GSD1"/>
<dbReference type="Proteomes" id="UP000058074">
    <property type="component" value="Chromosome"/>
</dbReference>
<evidence type="ECO:0000256" key="1">
    <source>
        <dbReference type="ARBA" id="ARBA00006432"/>
    </source>
</evidence>
<dbReference type="Pfam" id="PF13193">
    <property type="entry name" value="AMP-binding_C"/>
    <property type="match status" value="1"/>
</dbReference>
<dbReference type="GO" id="GO:0006631">
    <property type="term" value="P:fatty acid metabolic process"/>
    <property type="evidence" value="ECO:0007669"/>
    <property type="project" value="TreeGrafter"/>
</dbReference>
<dbReference type="KEGG" id="smag:AN936_08365"/>
<dbReference type="OrthoDB" id="7056261at2"/>
<evidence type="ECO:0000259" key="3">
    <source>
        <dbReference type="Pfam" id="PF00501"/>
    </source>
</evidence>
<accession>A0A0N7GSD1</accession>
<dbReference type="InterPro" id="IPR000873">
    <property type="entry name" value="AMP-dep_synth/lig_dom"/>
</dbReference>
<dbReference type="InterPro" id="IPR025110">
    <property type="entry name" value="AMP-bd_C"/>
</dbReference>
<name>A0A0N7GSD1_SPHMC</name>
<evidence type="ECO:0000259" key="4">
    <source>
        <dbReference type="Pfam" id="PF13193"/>
    </source>
</evidence>
<protein>
    <submittedName>
        <fullName evidence="5">AMP-dependent synthetase</fullName>
    </submittedName>
</protein>
<dbReference type="Gene3D" id="3.40.50.12780">
    <property type="entry name" value="N-terminal domain of ligase-like"/>
    <property type="match status" value="1"/>
</dbReference>
<dbReference type="EMBL" id="CP012700">
    <property type="protein sequence ID" value="ALH80379.1"/>
    <property type="molecule type" value="Genomic_DNA"/>
</dbReference>